<evidence type="ECO:0000256" key="8">
    <source>
        <dbReference type="ARBA" id="ARBA00023146"/>
    </source>
</evidence>
<dbReference type="Pfam" id="PF07973">
    <property type="entry name" value="tRNA_SAD"/>
    <property type="match status" value="1"/>
</dbReference>
<feature type="binding site" evidence="11">
    <location>
        <position position="676"/>
    </location>
    <ligand>
        <name>Zn(2+)</name>
        <dbReference type="ChEBI" id="CHEBI:29105"/>
    </ligand>
</feature>
<dbReference type="InterPro" id="IPR018165">
    <property type="entry name" value="Ala-tRNA-synth_IIc_core"/>
</dbReference>
<dbReference type="InterPro" id="IPR018162">
    <property type="entry name" value="Ala-tRNA-ligase_IIc_anticod-bd"/>
</dbReference>
<sequence length="898" mass="95740">MQTHEIRRRFLAHFEDAGHTPVPSASLILDDPTLLFVNAGMVQFKPYFLGEAPPPWATATSVQKCVRTGDIENVGHTTRHNTFFQMAGNFSFGDYFKEGAIRHAWALITRSQDDGGYGFDPERIWVTVYENDDEAERIWHEVIGLPAERIQRRDGRDNYWDMGIPGPGGPCSEIYYDRGPEYGVEGGPVADEDRYLEIWNLVFMQDVRGEQSPKYGAAPIGELPQKNIDTGLGVERVAFLLQGVDNVYETDLVRPVIDRVVELSGHSYDDGTPEDGVRFRVIADHVRTGTMLIGDGVVPGNEGRGYVLRRLLRRVVRNARLLGITDPVLVDLVGIVRDAMSPSYPEIATSYERIAAVVRREEEAFLATLATGSRIFESAVAETKAGGSDVLPGSSAFALHDTYGFPIDLTLEMASEAGLSVDEGAFRELMDEQRARAKADAAARKHGGADATAYREILERSGLTDFLGYADQRADASVVGLVVDGVGVPAATEGDDVEVMLDRTPFYAEGGGQQADTGRLFGDGFTVEITDVQTPVPGLSVHLGRVLHGEITRDAPVSAQIDMDRRAAISRSHTATHLVHAGMRKALGDSAAQAGSLNAPGRLRFDFTSPEGAVPTTVLADVEDEVNSVLLGDDEVRAFVTSMDEARKLGAVALFGEKYGDAVRIVEVGDYSRELCGGTHVGRAGQLGLVKLLSEGSVGSGVRRVEALVGIDAFRFLAREHVLVNQLAEQFRAQPDELPERIAGIVDRLRTAEKELENVRAREVLASAGALADGADDVGGIALVASRTPDGVGGGDLRTLASDVRGRLGDRPGVVALFAPDGEKVAFVVATTAAARDRGLAAGDLVKAFAPAIGGRGGGKADLAQGGGSPDGGPAGMDAGIGAAIDALRHQVAGTAGA</sequence>
<dbReference type="EMBL" id="JAJNDB010000009">
    <property type="protein sequence ID" value="MCD2197803.1"/>
    <property type="molecule type" value="Genomic_DNA"/>
</dbReference>
<comment type="caution">
    <text evidence="14">The sequence shown here is derived from an EMBL/GenBank/DDBJ whole genome shotgun (WGS) entry which is preliminary data.</text>
</comment>
<evidence type="ECO:0000256" key="3">
    <source>
        <dbReference type="ARBA" id="ARBA00022598"/>
    </source>
</evidence>
<evidence type="ECO:0000256" key="12">
    <source>
        <dbReference type="SAM" id="MobiDB-lite"/>
    </source>
</evidence>
<dbReference type="Proteomes" id="UP001199469">
    <property type="component" value="Unassembled WGS sequence"/>
</dbReference>
<evidence type="ECO:0000256" key="2">
    <source>
        <dbReference type="ARBA" id="ARBA00022555"/>
    </source>
</evidence>
<dbReference type="Pfam" id="PF02272">
    <property type="entry name" value="DHHA1"/>
    <property type="match status" value="1"/>
</dbReference>
<evidence type="ECO:0000256" key="1">
    <source>
        <dbReference type="ARBA" id="ARBA00008226"/>
    </source>
</evidence>
<dbReference type="InterPro" id="IPR003156">
    <property type="entry name" value="DHHA1_dom"/>
</dbReference>
<proteinExistence type="inferred from homology"/>
<keyword evidence="3 11" id="KW-0436">Ligase</keyword>
<dbReference type="NCBIfam" id="TIGR00344">
    <property type="entry name" value="alaS"/>
    <property type="match status" value="1"/>
</dbReference>
<keyword evidence="2 11" id="KW-0820">tRNA-binding</keyword>
<keyword evidence="4 11" id="KW-0547">Nucleotide-binding</keyword>
<comment type="subcellular location">
    <subcellularLocation>
        <location evidence="11">Cytoplasm</location>
    </subcellularLocation>
</comment>
<dbReference type="InterPro" id="IPR009000">
    <property type="entry name" value="Transl_B-barrel_sf"/>
</dbReference>
<dbReference type="EC" id="6.1.1.7" evidence="11"/>
<evidence type="ECO:0000313" key="14">
    <source>
        <dbReference type="EMBL" id="MCD2197803.1"/>
    </source>
</evidence>
<keyword evidence="11" id="KW-0963">Cytoplasm</keyword>
<feature type="region of interest" description="Disordered" evidence="12">
    <location>
        <begin position="856"/>
        <end position="875"/>
    </location>
</feature>
<dbReference type="GO" id="GO:0004813">
    <property type="term" value="F:alanine-tRNA ligase activity"/>
    <property type="evidence" value="ECO:0007669"/>
    <property type="project" value="UniProtKB-EC"/>
</dbReference>
<keyword evidence="5 11" id="KW-0067">ATP-binding</keyword>
<dbReference type="CDD" id="cd00673">
    <property type="entry name" value="AlaRS_core"/>
    <property type="match status" value="1"/>
</dbReference>
<dbReference type="Gene3D" id="2.40.30.130">
    <property type="match status" value="1"/>
</dbReference>
<dbReference type="SMART" id="SM00863">
    <property type="entry name" value="tRNA_SAD"/>
    <property type="match status" value="1"/>
</dbReference>
<comment type="similarity">
    <text evidence="1 11">Belongs to the class-II aminoacyl-tRNA synthetase family.</text>
</comment>
<comment type="function">
    <text evidence="9 11">Catalyzes the attachment of alanine to tRNA(Ala) in a two-step reaction: alanine is first activated by ATP to form Ala-AMP and then transferred to the acceptor end of tRNA(Ala). Also edits incorrectly charged Ser-tRNA(Ala) and Gly-tRNA(Ala) via its editing domain.</text>
</comment>
<dbReference type="RefSeq" id="WP_230740118.1">
    <property type="nucleotide sequence ID" value="NZ_JAJNDB010000009.1"/>
</dbReference>
<dbReference type="InterPro" id="IPR045864">
    <property type="entry name" value="aa-tRNA-synth_II/BPL/LPL"/>
</dbReference>
<evidence type="ECO:0000259" key="13">
    <source>
        <dbReference type="PROSITE" id="PS50860"/>
    </source>
</evidence>
<evidence type="ECO:0000256" key="5">
    <source>
        <dbReference type="ARBA" id="ARBA00022840"/>
    </source>
</evidence>
<dbReference type="PRINTS" id="PR00980">
    <property type="entry name" value="TRNASYNTHALA"/>
</dbReference>
<dbReference type="SUPFAM" id="SSF50447">
    <property type="entry name" value="Translation proteins"/>
    <property type="match status" value="1"/>
</dbReference>
<dbReference type="Gene3D" id="3.10.310.40">
    <property type="match status" value="1"/>
</dbReference>
<comment type="catalytic activity">
    <reaction evidence="10 11">
        <text>tRNA(Ala) + L-alanine + ATP = L-alanyl-tRNA(Ala) + AMP + diphosphate</text>
        <dbReference type="Rhea" id="RHEA:12540"/>
        <dbReference type="Rhea" id="RHEA-COMP:9657"/>
        <dbReference type="Rhea" id="RHEA-COMP:9923"/>
        <dbReference type="ChEBI" id="CHEBI:30616"/>
        <dbReference type="ChEBI" id="CHEBI:33019"/>
        <dbReference type="ChEBI" id="CHEBI:57972"/>
        <dbReference type="ChEBI" id="CHEBI:78442"/>
        <dbReference type="ChEBI" id="CHEBI:78497"/>
        <dbReference type="ChEBI" id="CHEBI:456215"/>
        <dbReference type="EC" id="6.1.1.7"/>
    </reaction>
</comment>
<evidence type="ECO:0000256" key="11">
    <source>
        <dbReference type="HAMAP-Rule" id="MF_00036"/>
    </source>
</evidence>
<reference evidence="14 15" key="1">
    <citation type="submission" date="2021-11" db="EMBL/GenBank/DDBJ databases">
        <title>Draft genome sequence of Actinomycetospora sp. SF1 isolated from the rhizosphere soil.</title>
        <authorList>
            <person name="Duangmal K."/>
            <person name="Chantavorakit T."/>
        </authorList>
    </citation>
    <scope>NUCLEOTIDE SEQUENCE [LARGE SCALE GENOMIC DNA]</scope>
    <source>
        <strain evidence="14 15">TBRC 5722</strain>
    </source>
</reference>
<keyword evidence="6 11" id="KW-0694">RNA-binding</keyword>
<dbReference type="InterPro" id="IPR012947">
    <property type="entry name" value="tRNA_SAD"/>
</dbReference>
<evidence type="ECO:0000256" key="10">
    <source>
        <dbReference type="ARBA" id="ARBA00048300"/>
    </source>
</evidence>
<dbReference type="InterPro" id="IPR023033">
    <property type="entry name" value="Ala_tRNA_ligase_euk/bac"/>
</dbReference>
<dbReference type="PANTHER" id="PTHR11777">
    <property type="entry name" value="ALANYL-TRNA SYNTHETASE"/>
    <property type="match status" value="1"/>
</dbReference>
<dbReference type="SUPFAM" id="SSF55186">
    <property type="entry name" value="ThrRS/AlaRS common domain"/>
    <property type="match status" value="1"/>
</dbReference>
<protein>
    <recommendedName>
        <fullName evidence="11">Alanine--tRNA ligase</fullName>
        <ecNumber evidence="11">6.1.1.7</ecNumber>
    </recommendedName>
    <alternativeName>
        <fullName evidence="11">Alanyl-tRNA synthetase</fullName>
        <shortName evidence="11">AlaRS</shortName>
    </alternativeName>
</protein>
<evidence type="ECO:0000256" key="4">
    <source>
        <dbReference type="ARBA" id="ARBA00022741"/>
    </source>
</evidence>
<gene>
    <name evidence="11 14" type="primary">alaS</name>
    <name evidence="14" type="ORF">LQ327_30970</name>
</gene>
<dbReference type="PANTHER" id="PTHR11777:SF9">
    <property type="entry name" value="ALANINE--TRNA LIGASE, CYTOPLASMIC"/>
    <property type="match status" value="1"/>
</dbReference>
<organism evidence="14 15">
    <name type="scientific">Actinomycetospora endophytica</name>
    <dbReference type="NCBI Taxonomy" id="2291215"/>
    <lineage>
        <taxon>Bacteria</taxon>
        <taxon>Bacillati</taxon>
        <taxon>Actinomycetota</taxon>
        <taxon>Actinomycetes</taxon>
        <taxon>Pseudonocardiales</taxon>
        <taxon>Pseudonocardiaceae</taxon>
        <taxon>Actinomycetospora</taxon>
    </lineage>
</organism>
<dbReference type="InterPro" id="IPR018163">
    <property type="entry name" value="Thr/Ala-tRNA-synth_IIc_edit"/>
</dbReference>
<dbReference type="Gene3D" id="6.10.250.550">
    <property type="match status" value="1"/>
</dbReference>
<feature type="domain" description="Alanyl-transfer RNA synthetases family profile" evidence="13">
    <location>
        <begin position="1"/>
        <end position="719"/>
    </location>
</feature>
<keyword evidence="8 11" id="KW-0030">Aminoacyl-tRNA synthetase</keyword>
<dbReference type="InterPro" id="IPR018164">
    <property type="entry name" value="Ala-tRNA-synth_IIc_N"/>
</dbReference>
<accession>A0ABS8PID6</accession>
<dbReference type="Gene3D" id="3.30.980.10">
    <property type="entry name" value="Threonyl-trna Synthetase, Chain A, domain 2"/>
    <property type="match status" value="1"/>
</dbReference>
<dbReference type="SUPFAM" id="SSF101353">
    <property type="entry name" value="Putative anticodon-binding domain of alanyl-tRNA synthetase (AlaRS)"/>
    <property type="match status" value="1"/>
</dbReference>
<feature type="binding site" evidence="11">
    <location>
        <position position="680"/>
    </location>
    <ligand>
        <name>Zn(2+)</name>
        <dbReference type="ChEBI" id="CHEBI:29105"/>
    </ligand>
</feature>
<comment type="domain">
    <text evidence="11">Consists of three domains; the N-terminal catalytic domain, the editing domain and the C-terminal C-Ala domain. The editing domain removes incorrectly charged amino acids, while the C-Ala domain, along with tRNA(Ala), serves as a bridge to cooperatively bring together the editing and aminoacylation centers thus stimulating deacylation of misacylated tRNAs.</text>
</comment>
<dbReference type="Pfam" id="PF01411">
    <property type="entry name" value="tRNA-synt_2c"/>
    <property type="match status" value="1"/>
</dbReference>
<keyword evidence="15" id="KW-1185">Reference proteome</keyword>
<dbReference type="PROSITE" id="PS50860">
    <property type="entry name" value="AA_TRNA_LIGASE_II_ALA"/>
    <property type="match status" value="1"/>
</dbReference>
<dbReference type="InterPro" id="IPR050058">
    <property type="entry name" value="Ala-tRNA_ligase"/>
</dbReference>
<evidence type="ECO:0000256" key="9">
    <source>
        <dbReference type="ARBA" id="ARBA00024779"/>
    </source>
</evidence>
<keyword evidence="11" id="KW-0862">Zinc</keyword>
<feature type="binding site" evidence="11">
    <location>
        <position position="573"/>
    </location>
    <ligand>
        <name>Zn(2+)</name>
        <dbReference type="ChEBI" id="CHEBI:29105"/>
    </ligand>
</feature>
<feature type="binding site" evidence="11">
    <location>
        <position position="577"/>
    </location>
    <ligand>
        <name>Zn(2+)</name>
        <dbReference type="ChEBI" id="CHEBI:29105"/>
    </ligand>
</feature>
<evidence type="ECO:0000256" key="6">
    <source>
        <dbReference type="ARBA" id="ARBA00022884"/>
    </source>
</evidence>
<keyword evidence="11" id="KW-0479">Metal-binding</keyword>
<name>A0ABS8PID6_9PSEU</name>
<evidence type="ECO:0000256" key="7">
    <source>
        <dbReference type="ARBA" id="ARBA00022917"/>
    </source>
</evidence>
<dbReference type="HAMAP" id="MF_00036_B">
    <property type="entry name" value="Ala_tRNA_synth_B"/>
    <property type="match status" value="1"/>
</dbReference>
<dbReference type="InterPro" id="IPR002318">
    <property type="entry name" value="Ala-tRNA-lgiase_IIc"/>
</dbReference>
<dbReference type="Gene3D" id="3.30.930.10">
    <property type="entry name" value="Bira Bifunctional Protein, Domain 2"/>
    <property type="match status" value="1"/>
</dbReference>
<comment type="cofactor">
    <cofactor evidence="11">
        <name>Zn(2+)</name>
        <dbReference type="ChEBI" id="CHEBI:29105"/>
    </cofactor>
    <text evidence="11">Binds 1 zinc ion per subunit.</text>
</comment>
<dbReference type="Gene3D" id="3.30.54.20">
    <property type="match status" value="1"/>
</dbReference>
<dbReference type="SUPFAM" id="SSF55681">
    <property type="entry name" value="Class II aaRS and biotin synthetases"/>
    <property type="match status" value="1"/>
</dbReference>
<keyword evidence="7 11" id="KW-0648">Protein biosynthesis</keyword>
<evidence type="ECO:0000313" key="15">
    <source>
        <dbReference type="Proteomes" id="UP001199469"/>
    </source>
</evidence>